<accession>A0AC61R9D2</accession>
<gene>
    <name evidence="1" type="primary">ribF</name>
    <name evidence="1" type="ORF">E5336_00920</name>
</gene>
<keyword evidence="1" id="KW-0808">Transferase</keyword>
<name>A0AC61R9D2_9FIRM</name>
<proteinExistence type="predicted"/>
<keyword evidence="2" id="KW-1185">Reference proteome</keyword>
<comment type="caution">
    <text evidence="1">The sequence shown here is derived from an EMBL/GenBank/DDBJ whole genome shotgun (WGS) entry which is preliminary data.</text>
</comment>
<protein>
    <submittedName>
        <fullName evidence="1">Riboflavin biosynthesis protein RibF</fullName>
        <ecNumber evidence="1">2.7.1.26</ecNumber>
        <ecNumber evidence="1">2.7.7.2</ecNumber>
    </submittedName>
</protein>
<dbReference type="EMBL" id="SRYG01000002">
    <property type="protein sequence ID" value="TGY67006.1"/>
    <property type="molecule type" value="Genomic_DNA"/>
</dbReference>
<keyword evidence="1" id="KW-0548">Nucleotidyltransferase</keyword>
<evidence type="ECO:0000313" key="1">
    <source>
        <dbReference type="EMBL" id="TGY67006.1"/>
    </source>
</evidence>
<dbReference type="EC" id="2.7.1.26" evidence="1"/>
<dbReference type="Proteomes" id="UP000308836">
    <property type="component" value="Unassembled WGS sequence"/>
</dbReference>
<dbReference type="EC" id="2.7.7.2" evidence="1"/>
<sequence>MEIVEIEHTAIPSLPETVCCVGYFDGLHKGHQLLLNKTLDLAKQEHLASGVILFDPDPWTIFHPEQTLDYLTPLPKRLSMLAKKGFDFVYILRFTKSFAALHEQAFHDVLVAMHVQTLVCGTDFHYAAKNKGNVDSLKSDPRLRVVALDPFMETQQQKISSSTIERYVKEGKIELADELLGYMYSLDGIIGKGFQRGGKLLGIPTANLECDPDYVLPATGVYAGFVQVGRRLVPAMINIGYNPTFGNEKKTIEAHLLDFNENLYGRRVRFLFAVRLRPEQKFASIEALKAQLHRDIVSTRDILAKKSVKDWCFD</sequence>
<reference evidence="1" key="1">
    <citation type="submission" date="2019-04" db="EMBL/GenBank/DDBJ databases">
        <title>Microbes associate with the intestines of laboratory mice.</title>
        <authorList>
            <person name="Navarre W."/>
            <person name="Wong E."/>
            <person name="Huang K."/>
            <person name="Tropini C."/>
            <person name="Ng K."/>
            <person name="Yu B."/>
        </authorList>
    </citation>
    <scope>NUCLEOTIDE SEQUENCE</scope>
    <source>
        <strain evidence="1">NM09_H32</strain>
    </source>
</reference>
<organism evidence="1 2">
    <name type="scientific">Dubosiella muris</name>
    <dbReference type="NCBI Taxonomy" id="3038133"/>
    <lineage>
        <taxon>Bacteria</taxon>
        <taxon>Bacillati</taxon>
        <taxon>Bacillota</taxon>
        <taxon>Erysipelotrichia</taxon>
        <taxon>Erysipelotrichales</taxon>
        <taxon>Erysipelotrichaceae</taxon>
        <taxon>Dubosiella</taxon>
    </lineage>
</organism>
<evidence type="ECO:0000313" key="2">
    <source>
        <dbReference type="Proteomes" id="UP000308836"/>
    </source>
</evidence>